<protein>
    <submittedName>
        <fullName evidence="3">TrkA-N domain protein</fullName>
    </submittedName>
</protein>
<accession>D5EE61</accession>
<dbReference type="InterPro" id="IPR036291">
    <property type="entry name" value="NAD(P)-bd_dom_sf"/>
</dbReference>
<dbReference type="PROSITE" id="PS51202">
    <property type="entry name" value="RCK_C"/>
    <property type="match status" value="1"/>
</dbReference>
<dbReference type="STRING" id="572547.Amico_0708"/>
<dbReference type="AlphaFoldDB" id="D5EE61"/>
<organism evidence="3 4">
    <name type="scientific">Aminobacterium colombiense (strain DSM 12261 / ALA-1)</name>
    <dbReference type="NCBI Taxonomy" id="572547"/>
    <lineage>
        <taxon>Bacteria</taxon>
        <taxon>Thermotogati</taxon>
        <taxon>Synergistota</taxon>
        <taxon>Synergistia</taxon>
        <taxon>Synergistales</taxon>
        <taxon>Aminobacteriaceae</taxon>
        <taxon>Aminobacterium</taxon>
    </lineage>
</organism>
<evidence type="ECO:0000259" key="2">
    <source>
        <dbReference type="PROSITE" id="PS51202"/>
    </source>
</evidence>
<dbReference type="PANTHER" id="PTHR43833">
    <property type="entry name" value="POTASSIUM CHANNEL PROTEIN 2-RELATED-RELATED"/>
    <property type="match status" value="1"/>
</dbReference>
<dbReference type="SUPFAM" id="SSF116726">
    <property type="entry name" value="TrkA C-terminal domain-like"/>
    <property type="match status" value="1"/>
</dbReference>
<dbReference type="eggNOG" id="COG0569">
    <property type="taxonomic scope" value="Bacteria"/>
</dbReference>
<dbReference type="PROSITE" id="PS51201">
    <property type="entry name" value="RCK_N"/>
    <property type="match status" value="1"/>
</dbReference>
<dbReference type="SUPFAM" id="SSF51735">
    <property type="entry name" value="NAD(P)-binding Rossmann-fold domains"/>
    <property type="match status" value="1"/>
</dbReference>
<feature type="domain" description="RCK C-terminal" evidence="2">
    <location>
        <begin position="138"/>
        <end position="222"/>
    </location>
</feature>
<dbReference type="InterPro" id="IPR036721">
    <property type="entry name" value="RCK_C_sf"/>
</dbReference>
<dbReference type="Pfam" id="PF02080">
    <property type="entry name" value="TrkA_C"/>
    <property type="match status" value="1"/>
</dbReference>
<dbReference type="Gene3D" id="3.30.70.1450">
    <property type="entry name" value="Regulator of K+ conductance, C-terminal domain"/>
    <property type="match status" value="1"/>
</dbReference>
<dbReference type="Gene3D" id="3.40.50.720">
    <property type="entry name" value="NAD(P)-binding Rossmann-like Domain"/>
    <property type="match status" value="1"/>
</dbReference>
<dbReference type="EMBL" id="CP001997">
    <property type="protein sequence ID" value="ADE56843.1"/>
    <property type="molecule type" value="Genomic_DNA"/>
</dbReference>
<dbReference type="Pfam" id="PF02254">
    <property type="entry name" value="TrkA_N"/>
    <property type="match status" value="1"/>
</dbReference>
<dbReference type="RefSeq" id="WP_013048109.1">
    <property type="nucleotide sequence ID" value="NC_014011.1"/>
</dbReference>
<dbReference type="KEGG" id="aco:Amico_0708"/>
<dbReference type="Proteomes" id="UP000002366">
    <property type="component" value="Chromosome"/>
</dbReference>
<dbReference type="InterPro" id="IPR003148">
    <property type="entry name" value="RCK_N"/>
</dbReference>
<dbReference type="HOGENOM" id="CLU_046525_3_2_0"/>
<dbReference type="InterPro" id="IPR050721">
    <property type="entry name" value="Trk_Ktr_HKT_K-transport"/>
</dbReference>
<dbReference type="GO" id="GO:0008324">
    <property type="term" value="F:monoatomic cation transmembrane transporter activity"/>
    <property type="evidence" value="ECO:0007669"/>
    <property type="project" value="InterPro"/>
</dbReference>
<feature type="domain" description="RCK N-terminal" evidence="1">
    <location>
        <begin position="5"/>
        <end position="122"/>
    </location>
</feature>
<sequence length="231" mass="25080">MAEKRKMVLVVGLGRFGLSLCEKLAAMGQYVVGVDADPAKVEAVADIIALAAQLDATDEDALIKVGAKEADIAVVTIGENIEASILATTIIKGFNIPLVVARAQTALHARVLSRVGAHRVIFPERDMGQKVAEQFVHPWLSSFSQLPGGDYLVGEVMPLREMLGKSLAELDFRKKYNAMVLLFDRKGSRFLPSADTVINKDDLLLIAGKKNDLDKLLLAIEEEREREGNGA</sequence>
<evidence type="ECO:0000259" key="1">
    <source>
        <dbReference type="PROSITE" id="PS51201"/>
    </source>
</evidence>
<dbReference type="GO" id="GO:0006813">
    <property type="term" value="P:potassium ion transport"/>
    <property type="evidence" value="ECO:0007669"/>
    <property type="project" value="InterPro"/>
</dbReference>
<evidence type="ECO:0000313" key="4">
    <source>
        <dbReference type="Proteomes" id="UP000002366"/>
    </source>
</evidence>
<dbReference type="OrthoDB" id="9776294at2"/>
<keyword evidence="4" id="KW-1185">Reference proteome</keyword>
<dbReference type="InterPro" id="IPR006037">
    <property type="entry name" value="RCK_C"/>
</dbReference>
<name>D5EE61_AMICL</name>
<dbReference type="PANTHER" id="PTHR43833:SF7">
    <property type="entry name" value="KTR SYSTEM POTASSIUM UPTAKE PROTEIN C"/>
    <property type="match status" value="1"/>
</dbReference>
<reference evidence="3 4" key="1">
    <citation type="journal article" date="2010" name="Stand. Genomic Sci.">
        <title>Complete genome sequence of Aminobacterium colombiense type strain (ALA-1).</title>
        <authorList>
            <person name="Chertkov O."/>
            <person name="Sikorski J."/>
            <person name="Brambilla E."/>
            <person name="Lapidus A."/>
            <person name="Copeland A."/>
            <person name="Glavina Del Rio T."/>
            <person name="Nolan M."/>
            <person name="Lucas S."/>
            <person name="Tice H."/>
            <person name="Cheng J.F."/>
            <person name="Han C."/>
            <person name="Detter J.C."/>
            <person name="Bruce D."/>
            <person name="Tapia R."/>
            <person name="Goodwin L."/>
            <person name="Pitluck S."/>
            <person name="Liolios K."/>
            <person name="Ivanova N."/>
            <person name="Mavromatis K."/>
            <person name="Ovchinnikova G."/>
            <person name="Pati A."/>
            <person name="Chen A."/>
            <person name="Palaniappan K."/>
            <person name="Land M."/>
            <person name="Hauser L."/>
            <person name="Chang Y.J."/>
            <person name="Jeffries C.D."/>
            <person name="Spring S."/>
            <person name="Rohde M."/>
            <person name="Goker M."/>
            <person name="Bristow J."/>
            <person name="Eisen J.A."/>
            <person name="Markowitz V."/>
            <person name="Hugenholtz P."/>
            <person name="Kyrpides N.C."/>
            <person name="Klenk H.P."/>
        </authorList>
    </citation>
    <scope>NUCLEOTIDE SEQUENCE [LARGE SCALE GENOMIC DNA]</scope>
    <source>
        <strain evidence="4">DSM 12261 / ALA-1</strain>
    </source>
</reference>
<proteinExistence type="predicted"/>
<gene>
    <name evidence="3" type="ordered locus">Amico_0708</name>
</gene>
<evidence type="ECO:0000313" key="3">
    <source>
        <dbReference type="EMBL" id="ADE56843.1"/>
    </source>
</evidence>